<dbReference type="FunFam" id="3.40.50.300:FF:000285">
    <property type="entry name" value="Sporulation initiation inhibitor Soj"/>
    <property type="match status" value="1"/>
</dbReference>
<sequence length="388" mass="40595">MSAPDDAEWITAAGAPRPPDHRSSAGTPVPAESTDIAVATEPEVAHAPDGAADSEVASAGIADRTEPEQTGGEQTGGETTEPEPVSTNGHSDRSTLFTVPRPAAPAPVGADGPDLGPTGRPVRPRPEPAPLTTHGPARIIAMCNQKGGVGKTTSTLNLGAALAGYGRRVLLVDLDPQGALSAGLGVPSHELERTVYNLMLERQTTITDVLVPTKVEGLDLIPANIDLSAAEVQLINEVGREHTLARALRPVLHAYDYVLVDCQPSLGLLTVNALACAHGVIMPVAAEFFSLRGVALLVDTIEKVQDRINPDLAIDGVLITMYDGRTVHARDVVAMLVERFGDQVYDTVVSRTVKFPETTVAGEPITSYAPTSAAAEAFRAFAREVIAG</sequence>
<dbReference type="Gene3D" id="3.40.50.300">
    <property type="entry name" value="P-loop containing nucleotide triphosphate hydrolases"/>
    <property type="match status" value="1"/>
</dbReference>
<feature type="compositionally biased region" description="Low complexity" evidence="3">
    <location>
        <begin position="106"/>
        <end position="117"/>
    </location>
</feature>
<proteinExistence type="inferred from homology"/>
<dbReference type="InterPro" id="IPR025669">
    <property type="entry name" value="AAA_dom"/>
</dbReference>
<feature type="domain" description="AAA" evidence="4">
    <location>
        <begin position="138"/>
        <end position="314"/>
    </location>
</feature>
<comment type="caution">
    <text evidence="5">The sequence shown here is derived from an EMBL/GenBank/DDBJ whole genome shotgun (WGS) entry which is preliminary data.</text>
</comment>
<dbReference type="InterPro" id="IPR027417">
    <property type="entry name" value="P-loop_NTPase"/>
</dbReference>
<dbReference type="PANTHER" id="PTHR13696">
    <property type="entry name" value="P-LOOP CONTAINING NUCLEOSIDE TRIPHOSPHATE HYDROLASE"/>
    <property type="match status" value="1"/>
</dbReference>
<evidence type="ECO:0000256" key="1">
    <source>
        <dbReference type="ARBA" id="ARBA00006976"/>
    </source>
</evidence>
<dbReference type="SUPFAM" id="SSF52540">
    <property type="entry name" value="P-loop containing nucleoside triphosphate hydrolases"/>
    <property type="match status" value="1"/>
</dbReference>
<feature type="compositionally biased region" description="Polar residues" evidence="3">
    <location>
        <begin position="85"/>
        <end position="97"/>
    </location>
</feature>
<accession>A0A7K1FR41</accession>
<evidence type="ECO:0000313" key="5">
    <source>
        <dbReference type="EMBL" id="MTD16606.1"/>
    </source>
</evidence>
<comment type="function">
    <text evidence="2">May play a role in septum formation.</text>
</comment>
<evidence type="ECO:0000256" key="2">
    <source>
        <dbReference type="ARBA" id="ARBA00059092"/>
    </source>
</evidence>
<evidence type="ECO:0000256" key="3">
    <source>
        <dbReference type="SAM" id="MobiDB-lite"/>
    </source>
</evidence>
<keyword evidence="6" id="KW-1185">Reference proteome</keyword>
<feature type="region of interest" description="Disordered" evidence="3">
    <location>
        <begin position="1"/>
        <end position="134"/>
    </location>
</feature>
<reference evidence="5 6" key="1">
    <citation type="submission" date="2019-11" db="EMBL/GenBank/DDBJ databases">
        <authorList>
            <person name="Jiang L.-Q."/>
        </authorList>
    </citation>
    <scope>NUCLEOTIDE SEQUENCE [LARGE SCALE GENOMIC DNA]</scope>
    <source>
        <strain evidence="5 6">YIM 132087</strain>
    </source>
</reference>
<comment type="similarity">
    <text evidence="1">Belongs to the ParA family.</text>
</comment>
<organism evidence="5 6">
    <name type="scientific">Nakamurella alba</name>
    <dbReference type="NCBI Taxonomy" id="2665158"/>
    <lineage>
        <taxon>Bacteria</taxon>
        <taxon>Bacillati</taxon>
        <taxon>Actinomycetota</taxon>
        <taxon>Actinomycetes</taxon>
        <taxon>Nakamurellales</taxon>
        <taxon>Nakamurellaceae</taxon>
        <taxon>Nakamurella</taxon>
    </lineage>
</organism>
<evidence type="ECO:0000313" key="6">
    <source>
        <dbReference type="Proteomes" id="UP000460221"/>
    </source>
</evidence>
<dbReference type="InterPro" id="IPR050678">
    <property type="entry name" value="DNA_Partitioning_ATPase"/>
</dbReference>
<evidence type="ECO:0000259" key="4">
    <source>
        <dbReference type="Pfam" id="PF13614"/>
    </source>
</evidence>
<dbReference type="Pfam" id="PF13614">
    <property type="entry name" value="AAA_31"/>
    <property type="match status" value="1"/>
</dbReference>
<dbReference type="AlphaFoldDB" id="A0A7K1FR41"/>
<protein>
    <submittedName>
        <fullName evidence="5">AAA family ATPase</fullName>
    </submittedName>
</protein>
<feature type="compositionally biased region" description="Low complexity" evidence="3">
    <location>
        <begin position="68"/>
        <end position="84"/>
    </location>
</feature>
<name>A0A7K1FR41_9ACTN</name>
<dbReference type="EMBL" id="WLYK01000009">
    <property type="protein sequence ID" value="MTD16606.1"/>
    <property type="molecule type" value="Genomic_DNA"/>
</dbReference>
<dbReference type="PANTHER" id="PTHR13696:SF99">
    <property type="entry name" value="COBYRINIC ACID AC-DIAMIDE SYNTHASE"/>
    <property type="match status" value="1"/>
</dbReference>
<dbReference type="Proteomes" id="UP000460221">
    <property type="component" value="Unassembled WGS sequence"/>
</dbReference>
<dbReference type="CDD" id="cd02042">
    <property type="entry name" value="ParAB_family"/>
    <property type="match status" value="1"/>
</dbReference>
<gene>
    <name evidence="5" type="ORF">GIS00_21960</name>
</gene>